<keyword evidence="2" id="KW-1185">Reference proteome</keyword>
<dbReference type="GO" id="GO:0016787">
    <property type="term" value="F:hydrolase activity"/>
    <property type="evidence" value="ECO:0007669"/>
    <property type="project" value="UniProtKB-KW"/>
</dbReference>
<keyword evidence="1" id="KW-0378">Hydrolase</keyword>
<dbReference type="RefSeq" id="WP_284487770.1">
    <property type="nucleotide sequence ID" value="NZ_JASNJE010000058.1"/>
</dbReference>
<protein>
    <submittedName>
        <fullName evidence="1">Alpha/beta hydrolase</fullName>
    </submittedName>
</protein>
<dbReference type="EMBL" id="JASNJE010000058">
    <property type="protein sequence ID" value="MDK3075856.1"/>
    <property type="molecule type" value="Genomic_DNA"/>
</dbReference>
<name>A0ABT7FL11_9RHOB</name>
<dbReference type="InterPro" id="IPR029058">
    <property type="entry name" value="AB_hydrolase_fold"/>
</dbReference>
<reference evidence="1 2" key="1">
    <citation type="submission" date="2023-05" db="EMBL/GenBank/DDBJ databases">
        <title>Sedimentitalea sp. nov. JM2-8.</title>
        <authorList>
            <person name="Huang J."/>
        </authorList>
    </citation>
    <scope>NUCLEOTIDE SEQUENCE [LARGE SCALE GENOMIC DNA]</scope>
    <source>
        <strain evidence="1 2">JM2-8</strain>
    </source>
</reference>
<dbReference type="Gene3D" id="3.40.50.1820">
    <property type="entry name" value="alpha/beta hydrolase"/>
    <property type="match status" value="1"/>
</dbReference>
<comment type="caution">
    <text evidence="1">The sequence shown here is derived from an EMBL/GenBank/DDBJ whole genome shotgun (WGS) entry which is preliminary data.</text>
</comment>
<evidence type="ECO:0000313" key="1">
    <source>
        <dbReference type="EMBL" id="MDK3075856.1"/>
    </source>
</evidence>
<sequence>MSVPQRRIFDGKLLRATLFNPGGKGLFVSFRQRVVDPGSFAAPQPVRSFTDKGFAHLHLQSRCNDWFINPETTDLETALAGHATGRDPVRAMGFSMGGYGALRFARCLRLDLVALVSPQLSIHPEVVPWDGRFRDCAGGFDRTLGDLAARAVPGLRGVLAYDPFRAADRRNARAIAGIFPALELCALPGGGHPATQLLRLGGSYGQIQTRLREDRLRRRWIVREHRRLRVDSALYWDRLAEYAARRGRAALARTASGVARRLKADQEG</sequence>
<organism evidence="1 2">
    <name type="scientific">Sedimentitalea xiamensis</name>
    <dbReference type="NCBI Taxonomy" id="3050037"/>
    <lineage>
        <taxon>Bacteria</taxon>
        <taxon>Pseudomonadati</taxon>
        <taxon>Pseudomonadota</taxon>
        <taxon>Alphaproteobacteria</taxon>
        <taxon>Rhodobacterales</taxon>
        <taxon>Paracoccaceae</taxon>
        <taxon>Sedimentitalea</taxon>
    </lineage>
</organism>
<proteinExistence type="predicted"/>
<gene>
    <name evidence="1" type="ORF">QO034_22645</name>
</gene>
<accession>A0ABT7FL11</accession>
<dbReference type="Proteomes" id="UP001227126">
    <property type="component" value="Unassembled WGS sequence"/>
</dbReference>
<evidence type="ECO:0000313" key="2">
    <source>
        <dbReference type="Proteomes" id="UP001227126"/>
    </source>
</evidence>
<dbReference type="SUPFAM" id="SSF53474">
    <property type="entry name" value="alpha/beta-Hydrolases"/>
    <property type="match status" value="1"/>
</dbReference>